<organism evidence="2 3">
    <name type="scientific">Pedobacter puniceum</name>
    <dbReference type="NCBI Taxonomy" id="2666136"/>
    <lineage>
        <taxon>Bacteria</taxon>
        <taxon>Pseudomonadati</taxon>
        <taxon>Bacteroidota</taxon>
        <taxon>Sphingobacteriia</taxon>
        <taxon>Sphingobacteriales</taxon>
        <taxon>Sphingobacteriaceae</taxon>
        <taxon>Pedobacter</taxon>
    </lineage>
</organism>
<dbReference type="InterPro" id="IPR026444">
    <property type="entry name" value="Secre_tail"/>
</dbReference>
<dbReference type="AlphaFoldDB" id="A0A7K0FIK7"/>
<dbReference type="NCBIfam" id="TIGR04183">
    <property type="entry name" value="Por_Secre_tail"/>
    <property type="match status" value="1"/>
</dbReference>
<name>A0A7K0FIK7_9SPHI</name>
<dbReference type="Gene3D" id="2.60.40.10">
    <property type="entry name" value="Immunoglobulins"/>
    <property type="match status" value="1"/>
</dbReference>
<dbReference type="InterPro" id="IPR013783">
    <property type="entry name" value="Ig-like_fold"/>
</dbReference>
<evidence type="ECO:0000256" key="1">
    <source>
        <dbReference type="SAM" id="Phobius"/>
    </source>
</evidence>
<feature type="transmembrane region" description="Helical" evidence="1">
    <location>
        <begin position="12"/>
        <end position="30"/>
    </location>
</feature>
<evidence type="ECO:0000313" key="2">
    <source>
        <dbReference type="EMBL" id="MRX45738.1"/>
    </source>
</evidence>
<keyword evidence="1" id="KW-0472">Membrane</keyword>
<keyword evidence="1" id="KW-0812">Transmembrane</keyword>
<feature type="transmembrane region" description="Helical" evidence="1">
    <location>
        <begin position="42"/>
        <end position="62"/>
    </location>
</feature>
<dbReference type="EMBL" id="WKJI01000001">
    <property type="protein sequence ID" value="MRX45738.1"/>
    <property type="molecule type" value="Genomic_DNA"/>
</dbReference>
<comment type="caution">
    <text evidence="2">The sequence shown here is derived from an EMBL/GenBank/DDBJ whole genome shotgun (WGS) entry which is preliminary data.</text>
</comment>
<sequence>MLLVYSLTMQKIKQLLLLMILFIVINFLDYKLTFKLNFMKKILLFILLLGFLASAHAQPWTYDFGTATGTTTATITSNTTNSFLPRPNPSDNNTTTFIARLRHVANPLGYFEMVNSGASFISGSALRTYSAGSGSGTKFSIYGIPSQSRYFDLAFDFQVISGATGNFFVCVGADGVAPSLVDNFFSDNSNTDIADTIFTYVRLNFASPNHSLRVSNYPSGGGAIAQTTLSTSLNPSISAINNSTVGRLRLLCNASNNSVQYTIANTNYTIAPRSYHIWFGNNQLLLAADNPNFGQTNPDFPALNRLNAFAIFSNGTTDNANFIIDNFAYNNTLPSLVVLPVSLTSFTARKSNNQIQLAWSTASESNNSHFEIERSVNGTDFVKIGERKGAGNSSSVLNYSFIDNNPASGTNYYRLKQVDFDGKFEYSDIQAASLASTEELALKYLGGQDTHQVKFEINTQKNTNGSLIIYDLSGRRVAKQDLLLKEGSNLVPLSMLNLNSGVYFAACQVDGKVVTQKFVK</sequence>
<protein>
    <submittedName>
        <fullName evidence="2">T9SS type A sorting domain-containing protein</fullName>
    </submittedName>
</protein>
<proteinExistence type="predicted"/>
<keyword evidence="3" id="KW-1185">Reference proteome</keyword>
<accession>A0A7K0FIK7</accession>
<dbReference type="Proteomes" id="UP000462931">
    <property type="component" value="Unassembled WGS sequence"/>
</dbReference>
<reference evidence="2 3" key="1">
    <citation type="submission" date="2019-11" db="EMBL/GenBank/DDBJ databases">
        <authorList>
            <person name="Cheng Q."/>
            <person name="Yang Z."/>
        </authorList>
    </citation>
    <scope>NUCLEOTIDE SEQUENCE [LARGE SCALE GENOMIC DNA]</scope>
    <source>
        <strain evidence="2 3">HX-22-1</strain>
    </source>
</reference>
<keyword evidence="1" id="KW-1133">Transmembrane helix</keyword>
<evidence type="ECO:0000313" key="3">
    <source>
        <dbReference type="Proteomes" id="UP000462931"/>
    </source>
</evidence>
<gene>
    <name evidence="2" type="ORF">GJJ64_00875</name>
</gene>